<keyword evidence="6" id="KW-0808">Transferase</keyword>
<evidence type="ECO:0000259" key="4">
    <source>
        <dbReference type="PROSITE" id="PS50112"/>
    </source>
</evidence>
<keyword evidence="6" id="KW-0418">Kinase</keyword>
<dbReference type="Proteomes" id="UP000194265">
    <property type="component" value="Chromosome"/>
</dbReference>
<dbReference type="PANTHER" id="PTHR43065:SF42">
    <property type="entry name" value="TWO-COMPONENT SENSOR PPRA"/>
    <property type="match status" value="1"/>
</dbReference>
<dbReference type="STRING" id="1660074.CVIC8964_1371"/>
<dbReference type="SMART" id="SM00086">
    <property type="entry name" value="PAC"/>
    <property type="match status" value="1"/>
</dbReference>
<dbReference type="SMART" id="SM00091">
    <property type="entry name" value="PAS"/>
    <property type="match status" value="1"/>
</dbReference>
<organism evidence="6 7">
    <name type="scientific">Campylobacter vicugnae</name>
    <dbReference type="NCBI Taxonomy" id="1660076"/>
    <lineage>
        <taxon>Bacteria</taxon>
        <taxon>Pseudomonadati</taxon>
        <taxon>Campylobacterota</taxon>
        <taxon>Epsilonproteobacteria</taxon>
        <taxon>Campylobacterales</taxon>
        <taxon>Campylobacteraceae</taxon>
        <taxon>Campylobacter</taxon>
    </lineage>
</organism>
<dbReference type="SUPFAM" id="SSF55874">
    <property type="entry name" value="ATPase domain of HSP90 chaperone/DNA topoisomerase II/histidine kinase"/>
    <property type="match status" value="1"/>
</dbReference>
<dbReference type="PRINTS" id="PR00344">
    <property type="entry name" value="BCTRLSENSOR"/>
</dbReference>
<comment type="catalytic activity">
    <reaction evidence="1">
        <text>ATP + protein L-histidine = ADP + protein N-phospho-L-histidine.</text>
        <dbReference type="EC" id="2.7.13.3"/>
    </reaction>
</comment>
<dbReference type="PROSITE" id="PS50112">
    <property type="entry name" value="PAS"/>
    <property type="match status" value="1"/>
</dbReference>
<dbReference type="InterPro" id="IPR036890">
    <property type="entry name" value="HATPase_C_sf"/>
</dbReference>
<dbReference type="Gene3D" id="3.30.450.20">
    <property type="entry name" value="PAS domain"/>
    <property type="match status" value="1"/>
</dbReference>
<feature type="domain" description="PAS" evidence="4">
    <location>
        <begin position="2"/>
        <end position="45"/>
    </location>
</feature>
<dbReference type="InterPro" id="IPR003594">
    <property type="entry name" value="HATPase_dom"/>
</dbReference>
<dbReference type="SUPFAM" id="SSF55785">
    <property type="entry name" value="PYP-like sensor domain (PAS domain)"/>
    <property type="match status" value="1"/>
</dbReference>
<dbReference type="InterPro" id="IPR000700">
    <property type="entry name" value="PAS-assoc_C"/>
</dbReference>
<dbReference type="InterPro" id="IPR000014">
    <property type="entry name" value="PAS"/>
</dbReference>
<dbReference type="PROSITE" id="PS50109">
    <property type="entry name" value="HIS_KIN"/>
    <property type="match status" value="1"/>
</dbReference>
<dbReference type="Pfam" id="PF13426">
    <property type="entry name" value="PAS_9"/>
    <property type="match status" value="1"/>
</dbReference>
<dbReference type="InterPro" id="IPR035965">
    <property type="entry name" value="PAS-like_dom_sf"/>
</dbReference>
<dbReference type="Gene3D" id="1.10.287.130">
    <property type="match status" value="1"/>
</dbReference>
<evidence type="ECO:0000259" key="3">
    <source>
        <dbReference type="PROSITE" id="PS50109"/>
    </source>
</evidence>
<feature type="domain" description="Histidine kinase" evidence="3">
    <location>
        <begin position="189"/>
        <end position="406"/>
    </location>
</feature>
<evidence type="ECO:0000313" key="7">
    <source>
        <dbReference type="Proteomes" id="UP000194265"/>
    </source>
</evidence>
<dbReference type="AlphaFoldDB" id="A0A1X9T2K8"/>
<feature type="domain" description="PAC" evidence="5">
    <location>
        <begin position="71"/>
        <end position="126"/>
    </location>
</feature>
<evidence type="ECO:0000313" key="6">
    <source>
        <dbReference type="EMBL" id="ARR02757.1"/>
    </source>
</evidence>
<evidence type="ECO:0000256" key="2">
    <source>
        <dbReference type="ARBA" id="ARBA00012438"/>
    </source>
</evidence>
<dbReference type="EMBL" id="CP018791">
    <property type="protein sequence ID" value="ARR02757.1"/>
    <property type="molecule type" value="Genomic_DNA"/>
</dbReference>
<evidence type="ECO:0000256" key="1">
    <source>
        <dbReference type="ARBA" id="ARBA00000085"/>
    </source>
</evidence>
<name>A0A1X9T2K8_9BACT</name>
<dbReference type="Gene3D" id="3.30.565.10">
    <property type="entry name" value="Histidine kinase-like ATPase, C-terminal domain"/>
    <property type="match status" value="1"/>
</dbReference>
<dbReference type="EC" id="2.7.13.3" evidence="2"/>
<dbReference type="PROSITE" id="PS50113">
    <property type="entry name" value="PAC"/>
    <property type="match status" value="1"/>
</dbReference>
<protein>
    <recommendedName>
        <fullName evidence="2">histidine kinase</fullName>
        <ecNumber evidence="2">2.7.13.3</ecNumber>
    </recommendedName>
</protein>
<sequence>MKLRQYQRAIDESNIVSKTDINGVITFVNDEFCKISGYTKEELIGSPHSIVRHPDVPAENFKRLWETILNKKIHKGLIKNKTKDGRAIYLNTTIIPILDDDNNIEEFVAIRHDVTEMIELNERLTRTQNDLKDLNSLLWQKVSGKTKKLLELNRELEERVALEVAKNEEKTRLMFQQSRLANMGEMLANISHQWRQPLNELSINLYKLKQSAIEPSKQFMEVYEHSKAVIKGMSSIIDNFRNFFTSNGDDEKFSIKEAIDDATLMLENTFKNESIELNIDIEDDFSIIGRKNELAQVFINLFSNSKDAFLQNNIANRVVNVKAYVQNDTNKQIKYAIITIADNAGGVETSLIENLFDPYFTTKHPSVGTGLGLYITRRIVSKLQGQISVINSNGGACFEIKIPLSGDDDE</sequence>
<dbReference type="SMART" id="SM00387">
    <property type="entry name" value="HATPase_c"/>
    <property type="match status" value="1"/>
</dbReference>
<dbReference type="Pfam" id="PF02518">
    <property type="entry name" value="HATPase_c"/>
    <property type="match status" value="1"/>
</dbReference>
<proteinExistence type="predicted"/>
<gene>
    <name evidence="6" type="ORF">CVIC8964_1371</name>
</gene>
<dbReference type="InterPro" id="IPR036097">
    <property type="entry name" value="HisK_dim/P_sf"/>
</dbReference>
<reference evidence="6 7" key="1">
    <citation type="journal article" date="2017" name="Genome Biol. Evol.">
        <title>Comparative Genomic Analysis Identifies a Campylobacter Clade Deficient in Selenium Metabolism.</title>
        <authorList>
            <person name="Miller W.G."/>
            <person name="Yee E."/>
            <person name="Lopes B.S."/>
            <person name="Chapman M.H."/>
            <person name="Huynh S."/>
            <person name="Bono J.L."/>
            <person name="Parker C.T."/>
            <person name="Strachan N.J.C."/>
            <person name="Forbes K.J."/>
        </authorList>
    </citation>
    <scope>NUCLEOTIDE SEQUENCE [LARGE SCALE GENOMIC DNA]</scope>
    <source>
        <strain evidence="6 7">RM8964</strain>
    </source>
</reference>
<dbReference type="RefSeq" id="WP_236861162.1">
    <property type="nucleotide sequence ID" value="NZ_CP018791.1"/>
</dbReference>
<dbReference type="InterPro" id="IPR001610">
    <property type="entry name" value="PAC"/>
</dbReference>
<dbReference type="SUPFAM" id="SSF47384">
    <property type="entry name" value="Homodimeric domain of signal transducing histidine kinase"/>
    <property type="match status" value="1"/>
</dbReference>
<accession>A0A1X9T2K8</accession>
<dbReference type="PANTHER" id="PTHR43065">
    <property type="entry name" value="SENSOR HISTIDINE KINASE"/>
    <property type="match status" value="1"/>
</dbReference>
<dbReference type="CDD" id="cd00130">
    <property type="entry name" value="PAS"/>
    <property type="match status" value="1"/>
</dbReference>
<dbReference type="GO" id="GO:0000155">
    <property type="term" value="F:phosphorelay sensor kinase activity"/>
    <property type="evidence" value="ECO:0007669"/>
    <property type="project" value="InterPro"/>
</dbReference>
<evidence type="ECO:0000259" key="5">
    <source>
        <dbReference type="PROSITE" id="PS50113"/>
    </source>
</evidence>
<dbReference type="InterPro" id="IPR004358">
    <property type="entry name" value="Sig_transdc_His_kin-like_C"/>
</dbReference>
<dbReference type="NCBIfam" id="TIGR00229">
    <property type="entry name" value="sensory_box"/>
    <property type="match status" value="1"/>
</dbReference>
<dbReference type="InterPro" id="IPR005467">
    <property type="entry name" value="His_kinase_dom"/>
</dbReference>